<keyword evidence="5" id="KW-0238">DNA-binding</keyword>
<feature type="compositionally biased region" description="Low complexity" evidence="8">
    <location>
        <begin position="166"/>
        <end position="176"/>
    </location>
</feature>
<evidence type="ECO:0000313" key="11">
    <source>
        <dbReference type="Proteomes" id="UP000322225"/>
    </source>
</evidence>
<dbReference type="AlphaFoldDB" id="A0AAJ8LLD2"/>
<dbReference type="GO" id="GO:0008270">
    <property type="term" value="F:zinc ion binding"/>
    <property type="evidence" value="ECO:0007669"/>
    <property type="project" value="InterPro"/>
</dbReference>
<accession>A0AAJ8LLD2</accession>
<evidence type="ECO:0000256" key="3">
    <source>
        <dbReference type="ARBA" id="ARBA00022833"/>
    </source>
</evidence>
<feature type="region of interest" description="Disordered" evidence="8">
    <location>
        <begin position="1"/>
        <end position="29"/>
    </location>
</feature>
<dbReference type="PANTHER" id="PTHR31313">
    <property type="entry name" value="TY1 ENHANCER ACTIVATOR"/>
    <property type="match status" value="1"/>
</dbReference>
<evidence type="ECO:0000259" key="9">
    <source>
        <dbReference type="PROSITE" id="PS50048"/>
    </source>
</evidence>
<evidence type="ECO:0000256" key="6">
    <source>
        <dbReference type="ARBA" id="ARBA00023163"/>
    </source>
</evidence>
<dbReference type="PROSITE" id="PS50048">
    <property type="entry name" value="ZN2_CY6_FUNGAL_2"/>
    <property type="match status" value="1"/>
</dbReference>
<dbReference type="Gene3D" id="4.10.240.10">
    <property type="entry name" value="Zn(2)-C6 fungal-type DNA-binding domain"/>
    <property type="match status" value="1"/>
</dbReference>
<reference evidence="10" key="2">
    <citation type="submission" date="2024-01" db="EMBL/GenBank/DDBJ databases">
        <title>Comparative genomics of Cryptococcus and Kwoniella reveals pathogenesis evolution and contrasting modes of karyotype evolution via chromosome fusion or intercentromeric recombination.</title>
        <authorList>
            <person name="Coelho M.A."/>
            <person name="David-Palma M."/>
            <person name="Shea T."/>
            <person name="Bowers K."/>
            <person name="McGinley-Smith S."/>
            <person name="Mohammad A.W."/>
            <person name="Gnirke A."/>
            <person name="Yurkov A.M."/>
            <person name="Nowrousian M."/>
            <person name="Sun S."/>
            <person name="Cuomo C.A."/>
            <person name="Heitman J."/>
        </authorList>
    </citation>
    <scope>NUCLEOTIDE SEQUENCE</scope>
    <source>
        <strain evidence="10">CBS 12478</strain>
    </source>
</reference>
<feature type="region of interest" description="Disordered" evidence="8">
    <location>
        <begin position="62"/>
        <end position="81"/>
    </location>
</feature>
<proteinExistence type="predicted"/>
<dbReference type="GO" id="GO:0003677">
    <property type="term" value="F:DNA binding"/>
    <property type="evidence" value="ECO:0007669"/>
    <property type="project" value="UniProtKB-KW"/>
</dbReference>
<dbReference type="CDD" id="cd00067">
    <property type="entry name" value="GAL4"/>
    <property type="match status" value="1"/>
</dbReference>
<dbReference type="InterPro" id="IPR051615">
    <property type="entry name" value="Transcr_Regulatory_Elem"/>
</dbReference>
<dbReference type="GeneID" id="43592473"/>
<dbReference type="KEGG" id="ksn:43592473"/>
<dbReference type="InterPro" id="IPR036864">
    <property type="entry name" value="Zn2-C6_fun-type_DNA-bd_sf"/>
</dbReference>
<feature type="domain" description="Zn(2)-C6 fungal-type" evidence="9">
    <location>
        <begin position="37"/>
        <end position="67"/>
    </location>
</feature>
<feature type="compositionally biased region" description="Basic and acidic residues" evidence="8">
    <location>
        <begin position="1"/>
        <end position="23"/>
    </location>
</feature>
<gene>
    <name evidence="10" type="ORF">CI109_103319</name>
</gene>
<feature type="region of interest" description="Disordered" evidence="8">
    <location>
        <begin position="166"/>
        <end position="191"/>
    </location>
</feature>
<dbReference type="PROSITE" id="PS00463">
    <property type="entry name" value="ZN2_CY6_FUNGAL_1"/>
    <property type="match status" value="1"/>
</dbReference>
<dbReference type="RefSeq" id="XP_065823349.1">
    <property type="nucleotide sequence ID" value="XM_065967277.1"/>
</dbReference>
<protein>
    <recommendedName>
        <fullName evidence="9">Zn(2)-C6 fungal-type domain-containing protein</fullName>
    </recommendedName>
</protein>
<sequence>MDSTEDDRRNSMSAQDDNHDAVVGRKRRRRVDHITKACDSCRIKKTRCDGALPTCGPCSNKGLDCTHEKEDGRKKRGDSGSLREKLDNLMSLLRAAQSTPNVTVPVISPEPSSNTSTLDPVIALASISPPYAPTLSGGEDQQNILPDTTSHSDDLFAGFHITPTADSAKSDASTSPYTTTEPGSIHPAVSSNDRLKYGPTSFWSYAPDASQGNIVPQNHNVDLRPGEWVHWAQHLPPGLNITKKVHDAALSLFGAYYAHWCMAVDMPAFLRDLEACNLVSTVMSSKSPTRRTSSYSPLLHNCALHLGLHFNRDVWPDLATNMGSMLLQHCASMVINETEDPDLSTPRALALYAACLNLRTDKSAHNIGYIHFGMAFACVQGCDHLVDAGQITSDDRAARSAGYWTLFQQDLVVDIALSTESDDVNRDQRVARLLNELETWYRDQPFSQPQSYPVPHLLVMHMLYHLTVIYLLRPYFRASLDITPPAAQRCEQAADAISELLTVFDATHGLRNGVASITFTWMEARRAYEIIRFLRGEWLPFSPSTAEDASTSQVNMGVGNTGEVWASDEVVGMLQEWGLRDGMYGMSTLGLQQTFDLRL</sequence>
<keyword evidence="4" id="KW-0805">Transcription regulation</keyword>
<dbReference type="Proteomes" id="UP000322225">
    <property type="component" value="Chromosome 5"/>
</dbReference>
<evidence type="ECO:0000256" key="7">
    <source>
        <dbReference type="ARBA" id="ARBA00023242"/>
    </source>
</evidence>
<evidence type="ECO:0000256" key="8">
    <source>
        <dbReference type="SAM" id="MobiDB-lite"/>
    </source>
</evidence>
<comment type="subcellular location">
    <subcellularLocation>
        <location evidence="1">Nucleus</location>
    </subcellularLocation>
</comment>
<keyword evidence="6" id="KW-0804">Transcription</keyword>
<dbReference type="GO" id="GO:0005634">
    <property type="term" value="C:nucleus"/>
    <property type="evidence" value="ECO:0007669"/>
    <property type="project" value="UniProtKB-SubCell"/>
</dbReference>
<evidence type="ECO:0000256" key="2">
    <source>
        <dbReference type="ARBA" id="ARBA00022723"/>
    </source>
</evidence>
<feature type="compositionally biased region" description="Basic and acidic residues" evidence="8">
    <location>
        <begin position="64"/>
        <end position="81"/>
    </location>
</feature>
<keyword evidence="7" id="KW-0539">Nucleus</keyword>
<name>A0AAJ8LLD2_9TREE</name>
<dbReference type="PANTHER" id="PTHR31313:SF81">
    <property type="entry name" value="TY1 ENHANCER ACTIVATOR"/>
    <property type="match status" value="1"/>
</dbReference>
<dbReference type="SMART" id="SM00066">
    <property type="entry name" value="GAL4"/>
    <property type="match status" value="1"/>
</dbReference>
<keyword evidence="3" id="KW-0862">Zinc</keyword>
<evidence type="ECO:0000256" key="4">
    <source>
        <dbReference type="ARBA" id="ARBA00023015"/>
    </source>
</evidence>
<evidence type="ECO:0000313" key="10">
    <source>
        <dbReference type="EMBL" id="WWD18864.1"/>
    </source>
</evidence>
<dbReference type="CDD" id="cd12148">
    <property type="entry name" value="fungal_TF_MHR"/>
    <property type="match status" value="1"/>
</dbReference>
<organism evidence="10 11">
    <name type="scientific">Kwoniella shandongensis</name>
    <dbReference type="NCBI Taxonomy" id="1734106"/>
    <lineage>
        <taxon>Eukaryota</taxon>
        <taxon>Fungi</taxon>
        <taxon>Dikarya</taxon>
        <taxon>Basidiomycota</taxon>
        <taxon>Agaricomycotina</taxon>
        <taxon>Tremellomycetes</taxon>
        <taxon>Tremellales</taxon>
        <taxon>Cryptococcaceae</taxon>
        <taxon>Kwoniella</taxon>
    </lineage>
</organism>
<dbReference type="Pfam" id="PF00172">
    <property type="entry name" value="Zn_clus"/>
    <property type="match status" value="1"/>
</dbReference>
<keyword evidence="11" id="KW-1185">Reference proteome</keyword>
<reference evidence="10" key="1">
    <citation type="submission" date="2017-08" db="EMBL/GenBank/DDBJ databases">
        <authorList>
            <person name="Cuomo C."/>
            <person name="Billmyre B."/>
            <person name="Heitman J."/>
        </authorList>
    </citation>
    <scope>NUCLEOTIDE SEQUENCE</scope>
    <source>
        <strain evidence="10">CBS 12478</strain>
    </source>
</reference>
<evidence type="ECO:0000256" key="1">
    <source>
        <dbReference type="ARBA" id="ARBA00004123"/>
    </source>
</evidence>
<dbReference type="SUPFAM" id="SSF57701">
    <property type="entry name" value="Zn2/Cys6 DNA-binding domain"/>
    <property type="match status" value="1"/>
</dbReference>
<dbReference type="InterPro" id="IPR001138">
    <property type="entry name" value="Zn2Cys6_DnaBD"/>
</dbReference>
<evidence type="ECO:0000256" key="5">
    <source>
        <dbReference type="ARBA" id="ARBA00023125"/>
    </source>
</evidence>
<dbReference type="GO" id="GO:0000981">
    <property type="term" value="F:DNA-binding transcription factor activity, RNA polymerase II-specific"/>
    <property type="evidence" value="ECO:0007669"/>
    <property type="project" value="InterPro"/>
</dbReference>
<dbReference type="EMBL" id="CP144055">
    <property type="protein sequence ID" value="WWD18864.1"/>
    <property type="molecule type" value="Genomic_DNA"/>
</dbReference>
<keyword evidence="2" id="KW-0479">Metal-binding</keyword>